<keyword evidence="6" id="KW-1185">Reference proteome</keyword>
<dbReference type="InterPro" id="IPR000504">
    <property type="entry name" value="RRM_dom"/>
</dbReference>
<feature type="compositionally biased region" description="Basic residues" evidence="3">
    <location>
        <begin position="222"/>
        <end position="239"/>
    </location>
</feature>
<sequence length="249" mass="25797">MRPSKPGQSKADEDNVWKHDLYKGPGKSLNSRLSDVPMSGPRVNSSGAALALRQAIGLGVSRSSSSADLNIKGASAMGSNVVQIENLAAGTSAADVEAIFKRCGHIIESYVFGPKDASKVTVRLKFKNTEDAKRAVIDYDGKSADGNTLTVSVIGSASTSLGGRLAGGVVNGTVDVLMDEDPDASGGSKMRSDELLSDPRAQVLVVPPGVDPAEYEQQGGRGRGRASRGRGGRRGRGRRGGTASAMVVD</sequence>
<dbReference type="GO" id="GO:0003729">
    <property type="term" value="F:mRNA binding"/>
    <property type="evidence" value="ECO:0007669"/>
    <property type="project" value="TreeGrafter"/>
</dbReference>
<accession>A0A4S4L6M8</accession>
<keyword evidence="1 2" id="KW-0694">RNA-binding</keyword>
<dbReference type="Gene3D" id="3.30.70.330">
    <property type="match status" value="1"/>
</dbReference>
<feature type="region of interest" description="Disordered" evidence="3">
    <location>
        <begin position="180"/>
        <end position="199"/>
    </location>
</feature>
<proteinExistence type="predicted"/>
<dbReference type="InterPro" id="IPR051229">
    <property type="entry name" value="ALYREF_mRNA_export"/>
</dbReference>
<dbReference type="Proteomes" id="UP000308199">
    <property type="component" value="Unassembled WGS sequence"/>
</dbReference>
<dbReference type="PANTHER" id="PTHR19965">
    <property type="entry name" value="RNA AND EXPORT FACTOR BINDING PROTEIN"/>
    <property type="match status" value="1"/>
</dbReference>
<evidence type="ECO:0000256" key="2">
    <source>
        <dbReference type="PROSITE-ProRule" id="PRU00176"/>
    </source>
</evidence>
<feature type="region of interest" description="Disordered" evidence="3">
    <location>
        <begin position="206"/>
        <end position="249"/>
    </location>
</feature>
<evidence type="ECO:0000256" key="3">
    <source>
        <dbReference type="SAM" id="MobiDB-lite"/>
    </source>
</evidence>
<evidence type="ECO:0000259" key="4">
    <source>
        <dbReference type="PROSITE" id="PS50102"/>
    </source>
</evidence>
<protein>
    <recommendedName>
        <fullName evidence="4">RRM domain-containing protein</fullName>
    </recommendedName>
</protein>
<evidence type="ECO:0000313" key="5">
    <source>
        <dbReference type="EMBL" id="THH06977.1"/>
    </source>
</evidence>
<dbReference type="CDD" id="cd00590">
    <property type="entry name" value="RRM_SF"/>
    <property type="match status" value="1"/>
</dbReference>
<name>A0A4S4L6M8_9AGAM</name>
<dbReference type="SMART" id="SM00360">
    <property type="entry name" value="RRM"/>
    <property type="match status" value="1"/>
</dbReference>
<dbReference type="AlphaFoldDB" id="A0A4S4L6M8"/>
<organism evidence="5 6">
    <name type="scientific">Phellinidium pouzarii</name>
    <dbReference type="NCBI Taxonomy" id="167371"/>
    <lineage>
        <taxon>Eukaryota</taxon>
        <taxon>Fungi</taxon>
        <taxon>Dikarya</taxon>
        <taxon>Basidiomycota</taxon>
        <taxon>Agaricomycotina</taxon>
        <taxon>Agaricomycetes</taxon>
        <taxon>Hymenochaetales</taxon>
        <taxon>Hymenochaetaceae</taxon>
        <taxon>Phellinidium</taxon>
    </lineage>
</organism>
<dbReference type="InterPro" id="IPR035979">
    <property type="entry name" value="RBD_domain_sf"/>
</dbReference>
<evidence type="ECO:0000313" key="6">
    <source>
        <dbReference type="Proteomes" id="UP000308199"/>
    </source>
</evidence>
<reference evidence="5 6" key="1">
    <citation type="submission" date="2019-02" db="EMBL/GenBank/DDBJ databases">
        <title>Genome sequencing of the rare red list fungi Phellinidium pouzarii.</title>
        <authorList>
            <person name="Buettner E."/>
            <person name="Kellner H."/>
        </authorList>
    </citation>
    <scope>NUCLEOTIDE SEQUENCE [LARGE SCALE GENOMIC DNA]</scope>
    <source>
        <strain evidence="5 6">DSM 108285</strain>
    </source>
</reference>
<feature type="region of interest" description="Disordered" evidence="3">
    <location>
        <begin position="1"/>
        <end position="23"/>
    </location>
</feature>
<feature type="compositionally biased region" description="Basic and acidic residues" evidence="3">
    <location>
        <begin position="10"/>
        <end position="22"/>
    </location>
</feature>
<gene>
    <name evidence="5" type="ORF">EW145_g3709</name>
</gene>
<dbReference type="EMBL" id="SGPK01000166">
    <property type="protein sequence ID" value="THH06977.1"/>
    <property type="molecule type" value="Genomic_DNA"/>
</dbReference>
<dbReference type="GO" id="GO:0005634">
    <property type="term" value="C:nucleus"/>
    <property type="evidence" value="ECO:0007669"/>
    <property type="project" value="TreeGrafter"/>
</dbReference>
<dbReference type="PANTHER" id="PTHR19965:SF82">
    <property type="entry name" value="THO COMPLEX SUBUNIT 4"/>
    <property type="match status" value="1"/>
</dbReference>
<comment type="caution">
    <text evidence="5">The sequence shown here is derived from an EMBL/GenBank/DDBJ whole genome shotgun (WGS) entry which is preliminary data.</text>
</comment>
<dbReference type="OrthoDB" id="6159137at2759"/>
<dbReference type="SUPFAM" id="SSF54928">
    <property type="entry name" value="RNA-binding domain, RBD"/>
    <property type="match status" value="1"/>
</dbReference>
<evidence type="ECO:0000256" key="1">
    <source>
        <dbReference type="ARBA" id="ARBA00022884"/>
    </source>
</evidence>
<feature type="domain" description="RRM" evidence="4">
    <location>
        <begin position="80"/>
        <end position="156"/>
    </location>
</feature>
<dbReference type="InterPro" id="IPR012677">
    <property type="entry name" value="Nucleotide-bd_a/b_plait_sf"/>
</dbReference>
<dbReference type="PROSITE" id="PS50102">
    <property type="entry name" value="RRM"/>
    <property type="match status" value="1"/>
</dbReference>
<dbReference type="Pfam" id="PF00076">
    <property type="entry name" value="RRM_1"/>
    <property type="match status" value="1"/>
</dbReference>